<sequence length="98" mass="10764">MSVCKDSKGQDKLLHIFVVFCIAALIGALIAHIPPHKEWVAALVAFTVALAVGIWKEFRDRRQKGNHFCVWDIVADIIGAVLGSGVAWLAAHFITRTL</sequence>
<feature type="transmembrane region" description="Helical" evidence="1">
    <location>
        <begin position="12"/>
        <end position="33"/>
    </location>
</feature>
<protein>
    <submittedName>
        <fullName evidence="2">DUF2279 domain-containing protein</fullName>
    </submittedName>
</protein>
<proteinExistence type="predicted"/>
<evidence type="ECO:0000313" key="3">
    <source>
        <dbReference type="Proteomes" id="UP000244905"/>
    </source>
</evidence>
<dbReference type="AlphaFoldDB" id="A0A2V1IMU7"/>
<gene>
    <name evidence="2" type="ORF">C5O23_12280</name>
</gene>
<dbReference type="EMBL" id="PUEC01000036">
    <property type="protein sequence ID" value="PWB00613.1"/>
    <property type="molecule type" value="Genomic_DNA"/>
</dbReference>
<accession>A0A2V1IMU7</accession>
<evidence type="ECO:0000313" key="2">
    <source>
        <dbReference type="EMBL" id="PWB00613.1"/>
    </source>
</evidence>
<feature type="transmembrane region" description="Helical" evidence="1">
    <location>
        <begin position="39"/>
        <end position="58"/>
    </location>
</feature>
<dbReference type="RefSeq" id="WP_107033223.1">
    <property type="nucleotide sequence ID" value="NZ_CAOQPX010000004.1"/>
</dbReference>
<keyword evidence="1" id="KW-1133">Transmembrane helix</keyword>
<keyword evidence="1" id="KW-0472">Membrane</keyword>
<keyword evidence="3" id="KW-1185">Reference proteome</keyword>
<comment type="caution">
    <text evidence="2">The sequence shown here is derived from an EMBL/GenBank/DDBJ whole genome shotgun (WGS) entry which is preliminary data.</text>
</comment>
<keyword evidence="1" id="KW-0812">Transmembrane</keyword>
<dbReference type="Proteomes" id="UP000244905">
    <property type="component" value="Unassembled WGS sequence"/>
</dbReference>
<dbReference type="InterPro" id="IPR018736">
    <property type="entry name" value="DUF2279_periplasmic_lipo"/>
</dbReference>
<dbReference type="PANTHER" id="PTHR28008">
    <property type="entry name" value="DOMAIN PROTEIN, PUTATIVE (AFU_ORTHOLOGUE AFUA_3G10980)-RELATED"/>
    <property type="match status" value="1"/>
</dbReference>
<feature type="transmembrane region" description="Helical" evidence="1">
    <location>
        <begin position="70"/>
        <end position="94"/>
    </location>
</feature>
<name>A0A2V1IMU7_9BACT</name>
<dbReference type="GeneID" id="82527104"/>
<evidence type="ECO:0000256" key="1">
    <source>
        <dbReference type="SAM" id="Phobius"/>
    </source>
</evidence>
<organism evidence="2 3">
    <name type="scientific">Duncaniella muris</name>
    <dbReference type="NCBI Taxonomy" id="2094150"/>
    <lineage>
        <taxon>Bacteria</taxon>
        <taxon>Pseudomonadati</taxon>
        <taxon>Bacteroidota</taxon>
        <taxon>Bacteroidia</taxon>
        <taxon>Bacteroidales</taxon>
        <taxon>Muribaculaceae</taxon>
        <taxon>Duncaniella</taxon>
    </lineage>
</organism>
<reference evidence="3" key="1">
    <citation type="submission" date="2018-02" db="EMBL/GenBank/DDBJ databases">
        <authorList>
            <person name="Clavel T."/>
            <person name="Strowig T."/>
        </authorList>
    </citation>
    <scope>NUCLEOTIDE SEQUENCE [LARGE SCALE GENOMIC DNA]</scope>
    <source>
        <strain evidence="3">DSM 103720</strain>
    </source>
</reference>
<dbReference type="Pfam" id="PF10043">
    <property type="entry name" value="DUF2279"/>
    <property type="match status" value="1"/>
</dbReference>
<dbReference type="PANTHER" id="PTHR28008:SF1">
    <property type="entry name" value="DOMAIN PROTEIN, PUTATIVE (AFU_ORTHOLOGUE AFUA_3G10980)-RELATED"/>
    <property type="match status" value="1"/>
</dbReference>